<comment type="similarity">
    <text evidence="2">Belongs to the ABC transporter superfamily.</text>
</comment>
<sequence length="279" mass="31315">MESILSVKDVCFRYDREDKKRTIDHVSFDIQAEEWVAVIGHNGSGKSTMAKLIDGLLEAESGQIKVAGLELNEENVWDIRRSVGLVFQNPDNQFVGATVEDDVAFGLENIGMPHQQMVERVHWALEQVGMLAYREYEPSNLSGGQKQRVAIAGILALGPDIIILDESTSMLDPAGRREVMAVIRQLKKQSNLTVLSITHDLEEASWADRILVFREGKIVQEGTPAEIFSFGEQLIEMGLGVPFSVQLKHELEKRGFAFEEGYYSEQRMVDDLCVLNSKM</sequence>
<keyword evidence="5" id="KW-0547">Nucleotide-binding</keyword>
<comment type="subcellular location">
    <subcellularLocation>
        <location evidence="1">Cell membrane</location>
        <topology evidence="1">Peripheral membrane protein</topology>
    </subcellularLocation>
</comment>
<evidence type="ECO:0000256" key="1">
    <source>
        <dbReference type="ARBA" id="ARBA00004202"/>
    </source>
</evidence>
<dbReference type="InterPro" id="IPR027417">
    <property type="entry name" value="P-loop_NTPase"/>
</dbReference>
<evidence type="ECO:0000256" key="4">
    <source>
        <dbReference type="ARBA" id="ARBA00022475"/>
    </source>
</evidence>
<dbReference type="AlphaFoldDB" id="A0A133XY08"/>
<feature type="domain" description="ABC transporter" evidence="9">
    <location>
        <begin position="5"/>
        <end position="240"/>
    </location>
</feature>
<dbReference type="InterPro" id="IPR015856">
    <property type="entry name" value="ABC_transpr_CbiO/EcfA_su"/>
</dbReference>
<dbReference type="EMBL" id="PKGZ01000007">
    <property type="protein sequence ID" value="PKY90956.1"/>
    <property type="molecule type" value="Genomic_DNA"/>
</dbReference>
<dbReference type="FunFam" id="3.40.50.300:FF:000224">
    <property type="entry name" value="Energy-coupling factor transporter ATP-binding protein EcfA"/>
    <property type="match status" value="1"/>
</dbReference>
<dbReference type="GO" id="GO:0016887">
    <property type="term" value="F:ATP hydrolysis activity"/>
    <property type="evidence" value="ECO:0007669"/>
    <property type="project" value="InterPro"/>
</dbReference>
<proteinExistence type="inferred from homology"/>
<evidence type="ECO:0000256" key="7">
    <source>
        <dbReference type="ARBA" id="ARBA00022967"/>
    </source>
</evidence>
<dbReference type="RefSeq" id="WP_060936964.1">
    <property type="nucleotide sequence ID" value="NZ_CP118095.1"/>
</dbReference>
<dbReference type="SUPFAM" id="SSF52540">
    <property type="entry name" value="P-loop containing nucleoside triphosphate hydrolases"/>
    <property type="match status" value="1"/>
</dbReference>
<dbReference type="Gene3D" id="3.40.50.300">
    <property type="entry name" value="P-loop containing nucleotide triphosphate hydrolases"/>
    <property type="match status" value="1"/>
</dbReference>
<keyword evidence="8" id="KW-0472">Membrane</keyword>
<dbReference type="OrthoDB" id="9784332at2"/>
<name>A0A133XY08_9LACT</name>
<keyword evidence="4" id="KW-1003">Cell membrane</keyword>
<dbReference type="PROSITE" id="PS00211">
    <property type="entry name" value="ABC_TRANSPORTER_1"/>
    <property type="match status" value="1"/>
</dbReference>
<keyword evidence="13" id="KW-1185">Reference proteome</keyword>
<evidence type="ECO:0000256" key="5">
    <source>
        <dbReference type="ARBA" id="ARBA00022741"/>
    </source>
</evidence>
<dbReference type="Pfam" id="PF00005">
    <property type="entry name" value="ABC_tran"/>
    <property type="match status" value="1"/>
</dbReference>
<dbReference type="PROSITE" id="PS50893">
    <property type="entry name" value="ABC_TRANSPORTER_2"/>
    <property type="match status" value="1"/>
</dbReference>
<protein>
    <submittedName>
        <fullName evidence="10">ABC transporter, ATP-binding protein</fullName>
    </submittedName>
    <submittedName>
        <fullName evidence="11">Energy-coupling factor ABC transporter ATP-binding protein</fullName>
    </submittedName>
</protein>
<dbReference type="STRING" id="87541.AWM71_04645"/>
<dbReference type="SMART" id="SM00382">
    <property type="entry name" value="AAA"/>
    <property type="match status" value="1"/>
</dbReference>
<dbReference type="GO" id="GO:0042626">
    <property type="term" value="F:ATPase-coupled transmembrane transporter activity"/>
    <property type="evidence" value="ECO:0007669"/>
    <property type="project" value="TreeGrafter"/>
</dbReference>
<dbReference type="GO" id="GO:0005524">
    <property type="term" value="F:ATP binding"/>
    <property type="evidence" value="ECO:0007669"/>
    <property type="project" value="UniProtKB-KW"/>
</dbReference>
<dbReference type="PATRIC" id="fig|87541.4.peg.1147"/>
<evidence type="ECO:0000256" key="2">
    <source>
        <dbReference type="ARBA" id="ARBA00005417"/>
    </source>
</evidence>
<dbReference type="NCBIfam" id="NF010167">
    <property type="entry name" value="PRK13648.1"/>
    <property type="match status" value="1"/>
</dbReference>
<keyword evidence="7" id="KW-1278">Translocase</keyword>
<dbReference type="Proteomes" id="UP000070422">
    <property type="component" value="Unassembled WGS sequence"/>
</dbReference>
<keyword evidence="3" id="KW-0813">Transport</keyword>
<evidence type="ECO:0000313" key="12">
    <source>
        <dbReference type="Proteomes" id="UP000070422"/>
    </source>
</evidence>
<dbReference type="NCBIfam" id="TIGR04520">
    <property type="entry name" value="ECF_ATPase_1"/>
    <property type="match status" value="1"/>
</dbReference>
<evidence type="ECO:0000313" key="10">
    <source>
        <dbReference type="EMBL" id="KXB35822.1"/>
    </source>
</evidence>
<evidence type="ECO:0000256" key="3">
    <source>
        <dbReference type="ARBA" id="ARBA00022448"/>
    </source>
</evidence>
<reference evidence="11 13" key="2">
    <citation type="submission" date="2017-12" db="EMBL/GenBank/DDBJ databases">
        <title>Phylogenetic diversity of female urinary microbiome.</title>
        <authorList>
            <person name="Thomas-White K."/>
            <person name="Wolfe A.J."/>
        </authorList>
    </citation>
    <scope>NUCLEOTIDE SEQUENCE [LARGE SCALE GENOMIC DNA]</scope>
    <source>
        <strain evidence="11 13">UMB0844</strain>
    </source>
</reference>
<dbReference type="InterPro" id="IPR003593">
    <property type="entry name" value="AAA+_ATPase"/>
</dbReference>
<reference evidence="10 12" key="1">
    <citation type="submission" date="2016-01" db="EMBL/GenBank/DDBJ databases">
        <authorList>
            <person name="Oliw E.H."/>
        </authorList>
    </citation>
    <scope>NUCLEOTIDE SEQUENCE [LARGE SCALE GENOMIC DNA]</scope>
    <source>
        <strain evidence="10 12">KA00635</strain>
    </source>
</reference>
<evidence type="ECO:0000256" key="6">
    <source>
        <dbReference type="ARBA" id="ARBA00022840"/>
    </source>
</evidence>
<dbReference type="Proteomes" id="UP000234775">
    <property type="component" value="Unassembled WGS sequence"/>
</dbReference>
<dbReference type="EMBL" id="LSCQ01000055">
    <property type="protein sequence ID" value="KXB35822.1"/>
    <property type="molecule type" value="Genomic_DNA"/>
</dbReference>
<organism evidence="10 12">
    <name type="scientific">Aerococcus christensenii</name>
    <dbReference type="NCBI Taxonomy" id="87541"/>
    <lineage>
        <taxon>Bacteria</taxon>
        <taxon>Bacillati</taxon>
        <taxon>Bacillota</taxon>
        <taxon>Bacilli</taxon>
        <taxon>Lactobacillales</taxon>
        <taxon>Aerococcaceae</taxon>
        <taxon>Aerococcus</taxon>
    </lineage>
</organism>
<dbReference type="InterPro" id="IPR003439">
    <property type="entry name" value="ABC_transporter-like_ATP-bd"/>
</dbReference>
<comment type="caution">
    <text evidence="10">The sequence shown here is derived from an EMBL/GenBank/DDBJ whole genome shotgun (WGS) entry which is preliminary data.</text>
</comment>
<evidence type="ECO:0000256" key="8">
    <source>
        <dbReference type="ARBA" id="ARBA00023136"/>
    </source>
</evidence>
<evidence type="ECO:0000313" key="11">
    <source>
        <dbReference type="EMBL" id="PKY90956.1"/>
    </source>
</evidence>
<dbReference type="CDD" id="cd03225">
    <property type="entry name" value="ABC_cobalt_CbiO_domain1"/>
    <property type="match status" value="1"/>
</dbReference>
<evidence type="ECO:0000313" key="13">
    <source>
        <dbReference type="Proteomes" id="UP000234775"/>
    </source>
</evidence>
<keyword evidence="6 10" id="KW-0067">ATP-binding</keyword>
<dbReference type="PANTHER" id="PTHR43553:SF24">
    <property type="entry name" value="ENERGY-COUPLING FACTOR TRANSPORTER ATP-BINDING PROTEIN ECFA1"/>
    <property type="match status" value="1"/>
</dbReference>
<gene>
    <name evidence="11" type="ORF">CYJ27_07475</name>
    <name evidence="10" type="ORF">HMPREF3187_01159</name>
</gene>
<dbReference type="InterPro" id="IPR017871">
    <property type="entry name" value="ABC_transporter-like_CS"/>
</dbReference>
<evidence type="ECO:0000259" key="9">
    <source>
        <dbReference type="PROSITE" id="PS50893"/>
    </source>
</evidence>
<dbReference type="GO" id="GO:0043190">
    <property type="term" value="C:ATP-binding cassette (ABC) transporter complex"/>
    <property type="evidence" value="ECO:0007669"/>
    <property type="project" value="TreeGrafter"/>
</dbReference>
<dbReference type="PANTHER" id="PTHR43553">
    <property type="entry name" value="HEAVY METAL TRANSPORTER"/>
    <property type="match status" value="1"/>
</dbReference>
<dbReference type="InterPro" id="IPR050095">
    <property type="entry name" value="ECF_ABC_transporter_ATP-bd"/>
</dbReference>
<dbReference type="NCBIfam" id="NF010156">
    <property type="entry name" value="PRK13635.1"/>
    <property type="match status" value="1"/>
</dbReference>
<accession>A0A133XY08</accession>
<dbReference type="InterPro" id="IPR030947">
    <property type="entry name" value="EcfA_1"/>
</dbReference>